<name>A0A3E0VC38_9MICO</name>
<sequence length="401" mass="41946">MTTTRPARTRARRRWPFVVVAIVLVVILAAVIGAALVIKRAPTVSALADAQPGAWSSVPLGEPAQNADGSAYNLFVRPGTGTTTGTGSTGTDLIVFFGDGGLNWNAGTTEEPMTPQSSLFGGGNFFTDNVPFYELNTFGGLLRTAADAPFASSTIVYIPTTTGDLGVGDARDVTMTTLDGPSATADFNGYNNTTAALDWVYANIADPASVLVAGSGTGGLNAAFWLGAVGDHYSAAPLFEYSDSSFVTAAALGPTIDPLWGSQFESRYGFTPGSDPLAAAVVHNQSRFGDRLTTLLSQTTLDRTLAGYSAGLDDGYYTPQAGADWNYAMKSTFRSLVPVGVGAYVYVTDTGADSNGETRHVLSTVDAFQTDRQNGITVEEWLSAAVQGGHPESVGEELLRQ</sequence>
<comment type="caution">
    <text evidence="2">The sequence shown here is derived from an EMBL/GenBank/DDBJ whole genome shotgun (WGS) entry which is preliminary data.</text>
</comment>
<protein>
    <recommendedName>
        <fullName evidence="4">Esterase</fullName>
    </recommendedName>
</protein>
<keyword evidence="1" id="KW-1133">Transmembrane helix</keyword>
<proteinExistence type="predicted"/>
<evidence type="ECO:0000313" key="3">
    <source>
        <dbReference type="Proteomes" id="UP000256709"/>
    </source>
</evidence>
<gene>
    <name evidence="2" type="ORF">B7R21_17710</name>
</gene>
<keyword evidence="1" id="KW-0472">Membrane</keyword>
<dbReference type="AlphaFoldDB" id="A0A3E0VC38"/>
<dbReference type="Proteomes" id="UP000256709">
    <property type="component" value="Unassembled WGS sequence"/>
</dbReference>
<feature type="transmembrane region" description="Helical" evidence="1">
    <location>
        <begin position="15"/>
        <end position="38"/>
    </location>
</feature>
<dbReference type="InterPro" id="IPR029058">
    <property type="entry name" value="AB_hydrolase_fold"/>
</dbReference>
<dbReference type="SUPFAM" id="SSF53474">
    <property type="entry name" value="alpha/beta-Hydrolases"/>
    <property type="match status" value="1"/>
</dbReference>
<keyword evidence="1" id="KW-0812">Transmembrane</keyword>
<dbReference type="OrthoDB" id="9802991at2"/>
<accession>A0A3E0VC38</accession>
<evidence type="ECO:0008006" key="4">
    <source>
        <dbReference type="Google" id="ProtNLM"/>
    </source>
</evidence>
<dbReference type="EMBL" id="NBXA01000034">
    <property type="protein sequence ID" value="RFA06950.1"/>
    <property type="molecule type" value="Genomic_DNA"/>
</dbReference>
<reference evidence="2 3" key="1">
    <citation type="submission" date="2017-04" db="EMBL/GenBank/DDBJ databases">
        <title>Comparative genome analysis of Subtercola boreus.</title>
        <authorList>
            <person name="Cho Y.-J."/>
            <person name="Cho A."/>
            <person name="Kim O.-S."/>
            <person name="Lee J.-I."/>
        </authorList>
    </citation>
    <scope>NUCLEOTIDE SEQUENCE [LARGE SCALE GENOMIC DNA]</scope>
    <source>
        <strain evidence="2 3">P27444</strain>
    </source>
</reference>
<organism evidence="2 3">
    <name type="scientific">Subtercola boreus</name>
    <dbReference type="NCBI Taxonomy" id="120213"/>
    <lineage>
        <taxon>Bacteria</taxon>
        <taxon>Bacillati</taxon>
        <taxon>Actinomycetota</taxon>
        <taxon>Actinomycetes</taxon>
        <taxon>Micrococcales</taxon>
        <taxon>Microbacteriaceae</taxon>
        <taxon>Subtercola</taxon>
    </lineage>
</organism>
<dbReference type="RefSeq" id="WP_116284590.1">
    <property type="nucleotide sequence ID" value="NZ_NBXA01000034.1"/>
</dbReference>
<evidence type="ECO:0000256" key="1">
    <source>
        <dbReference type="SAM" id="Phobius"/>
    </source>
</evidence>
<evidence type="ECO:0000313" key="2">
    <source>
        <dbReference type="EMBL" id="RFA06950.1"/>
    </source>
</evidence>